<dbReference type="Pfam" id="PF04480">
    <property type="entry name" value="DUF559"/>
    <property type="match status" value="1"/>
</dbReference>
<evidence type="ECO:0000256" key="1">
    <source>
        <dbReference type="ARBA" id="ARBA00022722"/>
    </source>
</evidence>
<evidence type="ECO:0000313" key="8">
    <source>
        <dbReference type="EMBL" id="OGF81223.1"/>
    </source>
</evidence>
<dbReference type="GO" id="GO:0016787">
    <property type="term" value="F:hydrolase activity"/>
    <property type="evidence" value="ECO:0007669"/>
    <property type="project" value="UniProtKB-KW"/>
</dbReference>
<dbReference type="SUPFAM" id="SSF52980">
    <property type="entry name" value="Restriction endonuclease-like"/>
    <property type="match status" value="1"/>
</dbReference>
<dbReference type="Gene3D" id="3.40.960.10">
    <property type="entry name" value="VSR Endonuclease"/>
    <property type="match status" value="1"/>
</dbReference>
<keyword evidence="2" id="KW-0255">Endonuclease</keyword>
<keyword evidence="1" id="KW-0540">Nuclease</keyword>
<dbReference type="InterPro" id="IPR004603">
    <property type="entry name" value="DNA_mismatch_endonuc_vsr"/>
</dbReference>
<dbReference type="GO" id="GO:0006298">
    <property type="term" value="P:mismatch repair"/>
    <property type="evidence" value="ECO:0007669"/>
    <property type="project" value="InterPro"/>
</dbReference>
<evidence type="ECO:0000256" key="6">
    <source>
        <dbReference type="ARBA" id="ARBA00029466"/>
    </source>
</evidence>
<proteinExistence type="inferred from homology"/>
<dbReference type="Proteomes" id="UP000178114">
    <property type="component" value="Unassembled WGS sequence"/>
</dbReference>
<evidence type="ECO:0000259" key="7">
    <source>
        <dbReference type="Pfam" id="PF04480"/>
    </source>
</evidence>
<dbReference type="Pfam" id="PF03852">
    <property type="entry name" value="Vsr"/>
    <property type="match status" value="1"/>
</dbReference>
<comment type="similarity">
    <text evidence="6">Belongs to the Vsr family.</text>
</comment>
<dbReference type="NCBIfam" id="TIGR00632">
    <property type="entry name" value="vsr"/>
    <property type="match status" value="1"/>
</dbReference>
<comment type="caution">
    <text evidence="8">The sequence shown here is derived from an EMBL/GenBank/DDBJ whole genome shotgun (WGS) entry which is preliminary data.</text>
</comment>
<keyword evidence="4" id="KW-0378">Hydrolase</keyword>
<keyword evidence="5" id="KW-0234">DNA repair</keyword>
<evidence type="ECO:0000256" key="3">
    <source>
        <dbReference type="ARBA" id="ARBA00022763"/>
    </source>
</evidence>
<evidence type="ECO:0000313" key="9">
    <source>
        <dbReference type="Proteomes" id="UP000178114"/>
    </source>
</evidence>
<evidence type="ECO:0000256" key="5">
    <source>
        <dbReference type="ARBA" id="ARBA00023204"/>
    </source>
</evidence>
<protein>
    <recommendedName>
        <fullName evidence="7">DUF559 domain-containing protein</fullName>
    </recommendedName>
</protein>
<accession>A0A1F5X042</accession>
<dbReference type="InterPro" id="IPR007569">
    <property type="entry name" value="DUF559"/>
</dbReference>
<name>A0A1F5X042_9BACT</name>
<keyword evidence="3" id="KW-0227">DNA damage</keyword>
<sequence>MDKVSKEQRSRNMTAIRSTDNKTTEIEFIKCFKKNKIAGWRRHVRGVLGSPDFIFPKRKLAVFVDGCFWHGCKQHCILPKSNKKYWLPKIENNSRRDLRNRAKLRRRGWKVIRIWEHEIKKNPEKIIVKIKRMLV</sequence>
<evidence type="ECO:0000256" key="2">
    <source>
        <dbReference type="ARBA" id="ARBA00022759"/>
    </source>
</evidence>
<feature type="domain" description="DUF559" evidence="7">
    <location>
        <begin position="92"/>
        <end position="134"/>
    </location>
</feature>
<dbReference type="CDD" id="cd00221">
    <property type="entry name" value="Vsr"/>
    <property type="match status" value="1"/>
</dbReference>
<dbReference type="AlphaFoldDB" id="A0A1F5X042"/>
<dbReference type="STRING" id="1798351.A2930_02040"/>
<gene>
    <name evidence="8" type="ORF">A2930_02040</name>
</gene>
<organism evidence="8 9">
    <name type="scientific">Candidatus Giovannonibacteria bacterium RIFCSPLOWO2_01_FULL_45_34</name>
    <dbReference type="NCBI Taxonomy" id="1798351"/>
    <lineage>
        <taxon>Bacteria</taxon>
        <taxon>Candidatus Giovannoniibacteriota</taxon>
    </lineage>
</organism>
<dbReference type="GO" id="GO:0004519">
    <property type="term" value="F:endonuclease activity"/>
    <property type="evidence" value="ECO:0007669"/>
    <property type="project" value="UniProtKB-KW"/>
</dbReference>
<evidence type="ECO:0000256" key="4">
    <source>
        <dbReference type="ARBA" id="ARBA00022801"/>
    </source>
</evidence>
<reference evidence="8 9" key="1">
    <citation type="journal article" date="2016" name="Nat. Commun.">
        <title>Thousands of microbial genomes shed light on interconnected biogeochemical processes in an aquifer system.</title>
        <authorList>
            <person name="Anantharaman K."/>
            <person name="Brown C.T."/>
            <person name="Hug L.A."/>
            <person name="Sharon I."/>
            <person name="Castelle C.J."/>
            <person name="Probst A.J."/>
            <person name="Thomas B.C."/>
            <person name="Singh A."/>
            <person name="Wilkins M.J."/>
            <person name="Karaoz U."/>
            <person name="Brodie E.L."/>
            <person name="Williams K.H."/>
            <person name="Hubbard S.S."/>
            <person name="Banfield J.F."/>
        </authorList>
    </citation>
    <scope>NUCLEOTIDE SEQUENCE [LARGE SCALE GENOMIC DNA]</scope>
</reference>
<dbReference type="EMBL" id="MFID01000014">
    <property type="protein sequence ID" value="OGF81223.1"/>
    <property type="molecule type" value="Genomic_DNA"/>
</dbReference>
<dbReference type="InterPro" id="IPR011335">
    <property type="entry name" value="Restrct_endonuc-II-like"/>
</dbReference>